<dbReference type="Proteomes" id="UP000249700">
    <property type="component" value="Unassembled WGS sequence"/>
</dbReference>
<dbReference type="RefSeq" id="WP_220086278.1">
    <property type="nucleotide sequence ID" value="NZ_QLSX01000008.1"/>
</dbReference>
<sequence>MNLGEYQHCVCRKMGNTQAHCLGEYTLGEQGKQVRLTPKTGERGVAIVLDGCVLRDNQPKCDGLFLWQGNQRHAAVLVELKGAGDIPHAFEQLAYVKRHRAEYRQLVACLEEEARGRVEEKAVVVTNGLLPKPEQERLENHHGIRVMAVIHCEASSPIPEIRDYL</sequence>
<dbReference type="EMBL" id="QLSX01000008">
    <property type="protein sequence ID" value="RAR59799.1"/>
    <property type="molecule type" value="Genomic_DNA"/>
</dbReference>
<evidence type="ECO:0000313" key="2">
    <source>
        <dbReference type="Proteomes" id="UP000249700"/>
    </source>
</evidence>
<gene>
    <name evidence="1" type="ORF">BCL93_108149</name>
</gene>
<dbReference type="AlphaFoldDB" id="A0A328XQB4"/>
<reference evidence="1 2" key="1">
    <citation type="submission" date="2018-06" db="EMBL/GenBank/DDBJ databases">
        <title>Comparative analysis of microorganisms from saline springs in Andes Mountain Range, Colombia.</title>
        <authorList>
            <person name="Rubin E."/>
        </authorList>
    </citation>
    <scope>NUCLEOTIDE SEQUENCE [LARGE SCALE GENOMIC DNA]</scope>
    <source>
        <strain evidence="1 2">USBA-857</strain>
    </source>
</reference>
<accession>A0A328XQB4</accession>
<organism evidence="1 2">
    <name type="scientific">Onishia taeanensis</name>
    <dbReference type="NCBI Taxonomy" id="284577"/>
    <lineage>
        <taxon>Bacteria</taxon>
        <taxon>Pseudomonadati</taxon>
        <taxon>Pseudomonadota</taxon>
        <taxon>Gammaproteobacteria</taxon>
        <taxon>Oceanospirillales</taxon>
        <taxon>Halomonadaceae</taxon>
        <taxon>Onishia</taxon>
    </lineage>
</organism>
<name>A0A328XQB4_9GAMM</name>
<protein>
    <submittedName>
        <fullName evidence="1">Uncharacterized protein</fullName>
    </submittedName>
</protein>
<comment type="caution">
    <text evidence="1">The sequence shown here is derived from an EMBL/GenBank/DDBJ whole genome shotgun (WGS) entry which is preliminary data.</text>
</comment>
<proteinExistence type="predicted"/>
<evidence type="ECO:0000313" key="1">
    <source>
        <dbReference type="EMBL" id="RAR59799.1"/>
    </source>
</evidence>